<dbReference type="AlphaFoldDB" id="A0A5C6DMB6"/>
<evidence type="ECO:0000313" key="5">
    <source>
        <dbReference type="EMBL" id="TWU35999.1"/>
    </source>
</evidence>
<reference evidence="5 6" key="1">
    <citation type="submission" date="2019-02" db="EMBL/GenBank/DDBJ databases">
        <title>Deep-cultivation of Planctomycetes and their phenomic and genomic characterization uncovers novel biology.</title>
        <authorList>
            <person name="Wiegand S."/>
            <person name="Jogler M."/>
            <person name="Boedeker C."/>
            <person name="Pinto D."/>
            <person name="Vollmers J."/>
            <person name="Rivas-Marin E."/>
            <person name="Kohn T."/>
            <person name="Peeters S.H."/>
            <person name="Heuer A."/>
            <person name="Rast P."/>
            <person name="Oberbeckmann S."/>
            <person name="Bunk B."/>
            <person name="Jeske O."/>
            <person name="Meyerdierks A."/>
            <person name="Storesund J.E."/>
            <person name="Kallscheuer N."/>
            <person name="Luecker S."/>
            <person name="Lage O.M."/>
            <person name="Pohl T."/>
            <person name="Merkel B.J."/>
            <person name="Hornburger P."/>
            <person name="Mueller R.-W."/>
            <person name="Bruemmer F."/>
            <person name="Labrenz M."/>
            <person name="Spormann A.M."/>
            <person name="Op Den Camp H."/>
            <person name="Overmann J."/>
            <person name="Amann R."/>
            <person name="Jetten M.S.M."/>
            <person name="Mascher T."/>
            <person name="Medema M.H."/>
            <person name="Devos D.P."/>
            <person name="Kaster A.-K."/>
            <person name="Ovreas L."/>
            <person name="Rohde M."/>
            <person name="Galperin M.Y."/>
            <person name="Jogler C."/>
        </authorList>
    </citation>
    <scope>NUCLEOTIDE SEQUENCE [LARGE SCALE GENOMIC DNA]</scope>
    <source>
        <strain evidence="5 6">Poly41</strain>
    </source>
</reference>
<accession>A0A5C6DMB6</accession>
<evidence type="ECO:0000313" key="6">
    <source>
        <dbReference type="Proteomes" id="UP000319143"/>
    </source>
</evidence>
<feature type="domain" description="Leucine-binding protein" evidence="4">
    <location>
        <begin position="72"/>
        <end position="379"/>
    </location>
</feature>
<proteinExistence type="inferred from homology"/>
<gene>
    <name evidence="5" type="ORF">Poly41_37510</name>
</gene>
<feature type="signal peptide" evidence="3">
    <location>
        <begin position="1"/>
        <end position="20"/>
    </location>
</feature>
<dbReference type="InterPro" id="IPR051010">
    <property type="entry name" value="BCAA_transport"/>
</dbReference>
<dbReference type="EMBL" id="SJPV01000006">
    <property type="protein sequence ID" value="TWU35999.1"/>
    <property type="molecule type" value="Genomic_DNA"/>
</dbReference>
<dbReference type="Pfam" id="PF13458">
    <property type="entry name" value="Peripla_BP_6"/>
    <property type="match status" value="1"/>
</dbReference>
<dbReference type="PANTHER" id="PTHR30483">
    <property type="entry name" value="LEUCINE-SPECIFIC-BINDING PROTEIN"/>
    <property type="match status" value="1"/>
</dbReference>
<evidence type="ECO:0000256" key="3">
    <source>
        <dbReference type="SAM" id="SignalP"/>
    </source>
</evidence>
<dbReference type="InterPro" id="IPR028081">
    <property type="entry name" value="Leu-bd"/>
</dbReference>
<dbReference type="SUPFAM" id="SSF53822">
    <property type="entry name" value="Periplasmic binding protein-like I"/>
    <property type="match status" value="1"/>
</dbReference>
<keyword evidence="2 3" id="KW-0732">Signal</keyword>
<comment type="caution">
    <text evidence="5">The sequence shown here is derived from an EMBL/GenBank/DDBJ whole genome shotgun (WGS) entry which is preliminary data.</text>
</comment>
<keyword evidence="6" id="KW-1185">Reference proteome</keyword>
<protein>
    <submittedName>
        <fullName evidence="5">Receptor family ligand binding region</fullName>
    </submittedName>
</protein>
<dbReference type="InterPro" id="IPR028082">
    <property type="entry name" value="Peripla_BP_I"/>
</dbReference>
<dbReference type="Proteomes" id="UP000319143">
    <property type="component" value="Unassembled WGS sequence"/>
</dbReference>
<dbReference type="PANTHER" id="PTHR30483:SF6">
    <property type="entry name" value="PERIPLASMIC BINDING PROTEIN OF ABC TRANSPORTER FOR NATURAL AMINO ACIDS"/>
    <property type="match status" value="1"/>
</dbReference>
<dbReference type="OrthoDB" id="276143at2"/>
<comment type="similarity">
    <text evidence="1">Belongs to the leucine-binding protein family.</text>
</comment>
<evidence type="ECO:0000256" key="1">
    <source>
        <dbReference type="ARBA" id="ARBA00010062"/>
    </source>
</evidence>
<name>A0A5C6DMB6_9BACT</name>
<evidence type="ECO:0000256" key="2">
    <source>
        <dbReference type="ARBA" id="ARBA00022729"/>
    </source>
</evidence>
<dbReference type="RefSeq" id="WP_146528056.1">
    <property type="nucleotide sequence ID" value="NZ_SJPV01000006.1"/>
</dbReference>
<keyword evidence="5" id="KW-0675">Receptor</keyword>
<organism evidence="5 6">
    <name type="scientific">Novipirellula artificiosorum</name>
    <dbReference type="NCBI Taxonomy" id="2528016"/>
    <lineage>
        <taxon>Bacteria</taxon>
        <taxon>Pseudomonadati</taxon>
        <taxon>Planctomycetota</taxon>
        <taxon>Planctomycetia</taxon>
        <taxon>Pirellulales</taxon>
        <taxon>Pirellulaceae</taxon>
        <taxon>Novipirellula</taxon>
    </lineage>
</organism>
<evidence type="ECO:0000259" key="4">
    <source>
        <dbReference type="Pfam" id="PF13458"/>
    </source>
</evidence>
<dbReference type="Gene3D" id="3.40.50.2300">
    <property type="match status" value="2"/>
</dbReference>
<sequence precursor="true">MIRIPFACLLLFGTAISGLAQTTETSPFFRLRDTVSHYAGPGREAEAPQVDFVTLAFFGPFEDPPSGEPERSDLDPWRAAQMAVEDANDQGGYQGIPFQLHPIWSENPWGTGVAELTQLVYREPVWGIIGGNDGASTHLAEQVVAKARLTLVSPTASDKTINLANVPWMFSCLPHDAKVAEPLVVEIQHLAAEKPWVLVSATDHDSQLLTVELKKQLDAKHLVPSYHFQCATDSNVDTKLVQEVRNQQPVLVVVIADAVRSSELVGQLREIGYKGALVGGPAMGRRMCRIEPGQRGPLAYPKPVEPTAQWTAFENRFENRFSHKPDWAAAASYDATVLLIDAIRSSGLNRARIRDGVAGLSPWRGITGTIVWDGLGSNHRDVTLKRPTQ</sequence>
<feature type="chain" id="PRO_5023142047" evidence="3">
    <location>
        <begin position="21"/>
        <end position="389"/>
    </location>
</feature>